<accession>F4RYB5</accession>
<keyword evidence="5" id="KW-0479">Metal-binding</keyword>
<dbReference type="GO" id="GO:0070210">
    <property type="term" value="C:Rpd3L-Expanded complex"/>
    <property type="evidence" value="ECO:0007669"/>
    <property type="project" value="TreeGrafter"/>
</dbReference>
<keyword evidence="4" id="KW-0156">Chromatin regulator</keyword>
<sequence length="293" mass="33240">MKKSQKCDFSEKRVLYVDIDVHHGDGVEEAFYTTDRVMTCSFHKYGEFFPGTGELRDIGSGKGKRYAVNFPLRDGITDEAYKNIFEPVIMKIMETYQPSAIVLQCGGDSLAGDRLGSFNVSLKGHANCVQFIKSLGLPLLLLGGGGYTIRNVSRTWAFETGLAAGQELCREIPMNEYYEYFGPTYHLDVPASNMEDMNVNRYLEKVKVQIFENLRHTIPVPSLEMQPMPRLPHDDMEVDEDLDDPNERKPQRLLDALVQGDDEFSASEDEGEGGRKNVQTYKTQKNWAEREGR</sequence>
<dbReference type="PANTHER" id="PTHR10625">
    <property type="entry name" value="HISTONE DEACETYLASE HDAC1-RELATED"/>
    <property type="match status" value="1"/>
</dbReference>
<dbReference type="GeneID" id="18927720"/>
<dbReference type="InterPro" id="IPR000286">
    <property type="entry name" value="HDACs"/>
</dbReference>
<organism evidence="9">
    <name type="scientific">Melampsora larici-populina (strain 98AG31 / pathotype 3-4-7)</name>
    <name type="common">Poplar leaf rust fungus</name>
    <dbReference type="NCBI Taxonomy" id="747676"/>
    <lineage>
        <taxon>Eukaryota</taxon>
        <taxon>Fungi</taxon>
        <taxon>Dikarya</taxon>
        <taxon>Basidiomycota</taxon>
        <taxon>Pucciniomycotina</taxon>
        <taxon>Pucciniomycetes</taxon>
        <taxon>Pucciniales</taxon>
        <taxon>Melampsoraceae</taxon>
        <taxon>Melampsora</taxon>
    </lineage>
</organism>
<dbReference type="eggNOG" id="KOG1342">
    <property type="taxonomic scope" value="Eukaryota"/>
</dbReference>
<feature type="domain" description="Histone deacetylase" evidence="7">
    <location>
        <begin position="11"/>
        <end position="158"/>
    </location>
</feature>
<feature type="binding site" evidence="5">
    <location>
        <position position="108"/>
    </location>
    <ligand>
        <name>a divalent metal cation</name>
        <dbReference type="ChEBI" id="CHEBI:60240"/>
    </ligand>
</feature>
<dbReference type="InterPro" id="IPR023801">
    <property type="entry name" value="His_deacetylse_dom"/>
</dbReference>
<evidence type="ECO:0000256" key="2">
    <source>
        <dbReference type="ARBA" id="ARBA00012111"/>
    </source>
</evidence>
<evidence type="ECO:0000256" key="1">
    <source>
        <dbReference type="ARBA" id="ARBA00006457"/>
    </source>
</evidence>
<keyword evidence="3" id="KW-0378">Hydrolase</keyword>
<dbReference type="GO" id="GO:0141221">
    <property type="term" value="F:histone deacetylase activity, hydrolytic mechanism"/>
    <property type="evidence" value="ECO:0007669"/>
    <property type="project" value="UniProtKB-EC"/>
</dbReference>
<evidence type="ECO:0000256" key="3">
    <source>
        <dbReference type="ARBA" id="ARBA00022801"/>
    </source>
</evidence>
<dbReference type="KEGG" id="mlr:MELLADRAFT_38453"/>
<dbReference type="InterPro" id="IPR037138">
    <property type="entry name" value="His_deacetylse_dom_sf"/>
</dbReference>
<comment type="similarity">
    <text evidence="1">Belongs to the histone deacetylase family. HD type 1 subfamily.</text>
</comment>
<gene>
    <name evidence="8" type="ORF">MELLADRAFT_38453</name>
</gene>
<evidence type="ECO:0000313" key="9">
    <source>
        <dbReference type="Proteomes" id="UP000001072"/>
    </source>
</evidence>
<dbReference type="VEuPathDB" id="FungiDB:MELLADRAFT_38453"/>
<dbReference type="PANTHER" id="PTHR10625:SF10">
    <property type="entry name" value="HISTONE DEACETYLASE HDAC1"/>
    <property type="match status" value="1"/>
</dbReference>
<dbReference type="InterPro" id="IPR023696">
    <property type="entry name" value="Ureohydrolase_dom_sf"/>
</dbReference>
<dbReference type="InParanoid" id="F4RYB5"/>
<feature type="region of interest" description="Disordered" evidence="6">
    <location>
        <begin position="223"/>
        <end position="293"/>
    </location>
</feature>
<dbReference type="RefSeq" id="XP_007414050.1">
    <property type="nucleotide sequence ID" value="XM_007413988.1"/>
</dbReference>
<dbReference type="HOGENOM" id="CLU_007727_3_0_1"/>
<dbReference type="EMBL" id="GL883129">
    <property type="protein sequence ID" value="EGG02648.1"/>
    <property type="molecule type" value="Genomic_DNA"/>
</dbReference>
<dbReference type="Gene3D" id="3.40.800.20">
    <property type="entry name" value="Histone deacetylase domain"/>
    <property type="match status" value="1"/>
</dbReference>
<dbReference type="AlphaFoldDB" id="F4RYB5"/>
<feature type="compositionally biased region" description="Polar residues" evidence="6">
    <location>
        <begin position="277"/>
        <end position="286"/>
    </location>
</feature>
<evidence type="ECO:0000259" key="7">
    <source>
        <dbReference type="Pfam" id="PF00850"/>
    </source>
</evidence>
<dbReference type="EC" id="3.5.1.98" evidence="2"/>
<dbReference type="InterPro" id="IPR003084">
    <property type="entry name" value="HDAC_I/II"/>
</dbReference>
<dbReference type="OrthoDB" id="1918432at2759"/>
<feature type="binding site" evidence="5">
    <location>
        <position position="22"/>
    </location>
    <ligand>
        <name>a divalent metal cation</name>
        <dbReference type="ChEBI" id="CHEBI:60240"/>
    </ligand>
</feature>
<dbReference type="GO" id="GO:0031507">
    <property type="term" value="P:heterochromatin formation"/>
    <property type="evidence" value="ECO:0007669"/>
    <property type="project" value="TreeGrafter"/>
</dbReference>
<evidence type="ECO:0000256" key="6">
    <source>
        <dbReference type="SAM" id="MobiDB-lite"/>
    </source>
</evidence>
<evidence type="ECO:0000256" key="5">
    <source>
        <dbReference type="PIRSR" id="PIRSR037913-3"/>
    </source>
</evidence>
<dbReference type="Pfam" id="PF00850">
    <property type="entry name" value="Hist_deacetyl"/>
    <property type="match status" value="1"/>
</dbReference>
<evidence type="ECO:0000256" key="4">
    <source>
        <dbReference type="ARBA" id="ARBA00022853"/>
    </source>
</evidence>
<dbReference type="GO" id="GO:0046872">
    <property type="term" value="F:metal ion binding"/>
    <property type="evidence" value="ECO:0007669"/>
    <property type="project" value="UniProtKB-KW"/>
</dbReference>
<protein>
    <recommendedName>
        <fullName evidence="2">histone deacetylase</fullName>
        <ecNumber evidence="2">3.5.1.98</ecNumber>
    </recommendedName>
</protein>
<dbReference type="STRING" id="747676.F4RYB5"/>
<feature type="compositionally biased region" description="Acidic residues" evidence="6">
    <location>
        <begin position="260"/>
        <end position="271"/>
    </location>
</feature>
<dbReference type="SUPFAM" id="SSF52768">
    <property type="entry name" value="Arginase/deacetylase"/>
    <property type="match status" value="1"/>
</dbReference>
<dbReference type="Proteomes" id="UP000001072">
    <property type="component" value="Unassembled WGS sequence"/>
</dbReference>
<name>F4RYB5_MELLP</name>
<evidence type="ECO:0000313" key="8">
    <source>
        <dbReference type="EMBL" id="EGG02648.1"/>
    </source>
</evidence>
<keyword evidence="9" id="KW-1185">Reference proteome</keyword>
<proteinExistence type="inferred from homology"/>
<feature type="binding site" evidence="5">
    <location>
        <position position="20"/>
    </location>
    <ligand>
        <name>a divalent metal cation</name>
        <dbReference type="ChEBI" id="CHEBI:60240"/>
    </ligand>
</feature>
<dbReference type="PRINTS" id="PR01271">
    <property type="entry name" value="HISDACETLASE"/>
</dbReference>
<reference evidence="9" key="1">
    <citation type="journal article" date="2011" name="Proc. Natl. Acad. Sci. U.S.A.">
        <title>Obligate biotrophy features unraveled by the genomic analysis of rust fungi.</title>
        <authorList>
            <person name="Duplessis S."/>
            <person name="Cuomo C.A."/>
            <person name="Lin Y.-C."/>
            <person name="Aerts A."/>
            <person name="Tisserant E."/>
            <person name="Veneault-Fourrey C."/>
            <person name="Joly D.L."/>
            <person name="Hacquard S."/>
            <person name="Amselem J."/>
            <person name="Cantarel B.L."/>
            <person name="Chiu R."/>
            <person name="Coutinho P.M."/>
            <person name="Feau N."/>
            <person name="Field M."/>
            <person name="Frey P."/>
            <person name="Gelhaye E."/>
            <person name="Goldberg J."/>
            <person name="Grabherr M.G."/>
            <person name="Kodira C.D."/>
            <person name="Kohler A."/>
            <person name="Kuees U."/>
            <person name="Lindquist E.A."/>
            <person name="Lucas S.M."/>
            <person name="Mago R."/>
            <person name="Mauceli E."/>
            <person name="Morin E."/>
            <person name="Murat C."/>
            <person name="Pangilinan J.L."/>
            <person name="Park R."/>
            <person name="Pearson M."/>
            <person name="Quesneville H."/>
            <person name="Rouhier N."/>
            <person name="Sakthikumar S."/>
            <person name="Salamov A.A."/>
            <person name="Schmutz J."/>
            <person name="Selles B."/>
            <person name="Shapiro H."/>
            <person name="Tanguay P."/>
            <person name="Tuskan G.A."/>
            <person name="Henrissat B."/>
            <person name="Van de Peer Y."/>
            <person name="Rouze P."/>
            <person name="Ellis J.G."/>
            <person name="Dodds P.N."/>
            <person name="Schein J.E."/>
            <person name="Zhong S."/>
            <person name="Hamelin R.C."/>
            <person name="Grigoriev I.V."/>
            <person name="Szabo L.J."/>
            <person name="Martin F."/>
        </authorList>
    </citation>
    <scope>NUCLEOTIDE SEQUENCE [LARGE SCALE GENOMIC DNA]</scope>
    <source>
        <strain evidence="9">98AG31 / pathotype 3-4-7</strain>
    </source>
</reference>
<dbReference type="PIRSF" id="PIRSF037913">
    <property type="entry name" value="His_deacetylse_1"/>
    <property type="match status" value="1"/>
</dbReference>
<dbReference type="PRINTS" id="PR01270">
    <property type="entry name" value="HDASUPER"/>
</dbReference>